<sequence length="198" mass="20765">MASGNSSAMNMGHSNSMSMNMGHSSTTAMNMGHMSMSAGVSLTYGIVILAVCVAVVLHSLFTLLRKRNQLGHLSGHNTFRHSVPMTLGMISTMTAGSVIGGMMETQLSTAYIIGFAVGVVLGLLIGLPFKEMAILDGMVAGVMGGLMGIMLGDMVPQTGLYAVTTCMAALLAVTWIVLLRRIHVHQLAHSTNTQNIPG</sequence>
<proteinExistence type="predicted"/>
<gene>
    <name evidence="2" type="ORF">NZD89_20040</name>
</gene>
<feature type="transmembrane region" description="Helical" evidence="1">
    <location>
        <begin position="158"/>
        <end position="179"/>
    </location>
</feature>
<dbReference type="EMBL" id="CP104067">
    <property type="protein sequence ID" value="WAH40587.1"/>
    <property type="molecule type" value="Genomic_DNA"/>
</dbReference>
<organism evidence="2 3">
    <name type="scientific">Alicyclobacillus fastidiosus</name>
    <dbReference type="NCBI Taxonomy" id="392011"/>
    <lineage>
        <taxon>Bacteria</taxon>
        <taxon>Bacillati</taxon>
        <taxon>Bacillota</taxon>
        <taxon>Bacilli</taxon>
        <taxon>Bacillales</taxon>
        <taxon>Alicyclobacillaceae</taxon>
        <taxon>Alicyclobacillus</taxon>
    </lineage>
</organism>
<keyword evidence="1" id="KW-0812">Transmembrane</keyword>
<accession>A0ABY6ZCL1</accession>
<dbReference type="Proteomes" id="UP001164761">
    <property type="component" value="Chromosome"/>
</dbReference>
<evidence type="ECO:0000256" key="1">
    <source>
        <dbReference type="SAM" id="Phobius"/>
    </source>
</evidence>
<evidence type="ECO:0000313" key="2">
    <source>
        <dbReference type="EMBL" id="WAH40587.1"/>
    </source>
</evidence>
<feature type="transmembrane region" description="Helical" evidence="1">
    <location>
        <begin position="42"/>
        <end position="64"/>
    </location>
</feature>
<keyword evidence="1" id="KW-1133">Transmembrane helix</keyword>
<feature type="transmembrane region" description="Helical" evidence="1">
    <location>
        <begin position="109"/>
        <end position="127"/>
    </location>
</feature>
<name>A0ABY6ZCL1_9BACL</name>
<keyword evidence="1" id="KW-0472">Membrane</keyword>
<evidence type="ECO:0000313" key="3">
    <source>
        <dbReference type="Proteomes" id="UP001164761"/>
    </source>
</evidence>
<dbReference type="RefSeq" id="WP_268004488.1">
    <property type="nucleotide sequence ID" value="NZ_BSUT01000001.1"/>
</dbReference>
<reference evidence="2" key="1">
    <citation type="submission" date="2022-08" db="EMBL/GenBank/DDBJ databases">
        <title>Alicyclobacillus fastidiosus DSM 17978, complete genome.</title>
        <authorList>
            <person name="Wang Q."/>
            <person name="Cai R."/>
            <person name="Wang Z."/>
        </authorList>
    </citation>
    <scope>NUCLEOTIDE SEQUENCE</scope>
    <source>
        <strain evidence="2">DSM 17978</strain>
    </source>
</reference>
<keyword evidence="3" id="KW-1185">Reference proteome</keyword>
<feature type="transmembrane region" description="Helical" evidence="1">
    <location>
        <begin position="85"/>
        <end position="103"/>
    </location>
</feature>
<protein>
    <submittedName>
        <fullName evidence="2">Uncharacterized protein</fullName>
    </submittedName>
</protein>